<evidence type="ECO:0000256" key="1">
    <source>
        <dbReference type="SAM" id="MobiDB-lite"/>
    </source>
</evidence>
<feature type="compositionally biased region" description="Polar residues" evidence="1">
    <location>
        <begin position="18"/>
        <end position="27"/>
    </location>
</feature>
<keyword evidence="3" id="KW-1185">Reference proteome</keyword>
<proteinExistence type="predicted"/>
<dbReference type="Proteomes" id="UP000623467">
    <property type="component" value="Unassembled WGS sequence"/>
</dbReference>
<dbReference type="Pfam" id="PF18758">
    <property type="entry name" value="KDZ"/>
    <property type="match status" value="1"/>
</dbReference>
<feature type="compositionally biased region" description="Basic and acidic residues" evidence="1">
    <location>
        <begin position="355"/>
        <end position="364"/>
    </location>
</feature>
<sequence>MRKSSANSRKIGILGSSYDPSSRSRTAPRTVKLSRAAQDEYRRAGAEELESRLRNMPQEQLDNFRALQDYSGTATPEPEDDNMDDSPAVTNIHDILDGHTRAEISHAGGEIIAALQAEIEKEVAKKSDTRKKRVDYRVRDDRTQNIVDGWKAQMDRLVSAYMAWCAEADLGSRDETPAMVETMKITVVDLYDSNTLDVELSAGGTGVAAALIKQGLIPCSPWSPSVAISTRVLELYRTTHIRCPQLAIQAFVKSLCDLHGVPYRPHLRQQFSVTYDVYLELRRRTDSLVNTALGRDTPNWRLKHTCPACMYKLEGEDALIFSMLTTMDGNDSLKRVLRRARTDGSEEEPTLGPSIEREDSRDGGEDYFLNREQVDRWAKDRVADILPSDAKNPCSDRWKNMVNDVTSRMWGIFDETGIFLGLCRHGFVLVVADMVRSGELAKYPLALVNTFLDAFGLDIGGGYDIGCHFESTVRNRSFHGHAHNRLCQLSFLATYVEGLGLEDLEGCERYFSRSNGLAKSVRYASKFHRHQEITTFMKQIDDLETYANLSKFICDNYRQALKILKTEGELKRWMALEGVEDYDSFHVWLEEEREYLLGMEDGLPKKVEETMEMEYVQKLMKLEESQKKVQAILKAERAALADEAAFSPTPVSQVSRRHAIDQRARDLELVEHLETQLQIKRRWTSASPEWFSAVKAVKQLKYREALDHIERVIVERLFEMTKIHQSGTGYKMRKHIAKALQARSKDGSSHAYT</sequence>
<organism evidence="2 3">
    <name type="scientific">Mycena sanguinolenta</name>
    <dbReference type="NCBI Taxonomy" id="230812"/>
    <lineage>
        <taxon>Eukaryota</taxon>
        <taxon>Fungi</taxon>
        <taxon>Dikarya</taxon>
        <taxon>Basidiomycota</taxon>
        <taxon>Agaricomycotina</taxon>
        <taxon>Agaricomycetes</taxon>
        <taxon>Agaricomycetidae</taxon>
        <taxon>Agaricales</taxon>
        <taxon>Marasmiineae</taxon>
        <taxon>Mycenaceae</taxon>
        <taxon>Mycena</taxon>
    </lineage>
</organism>
<feature type="region of interest" description="Disordered" evidence="1">
    <location>
        <begin position="1"/>
        <end position="55"/>
    </location>
</feature>
<accession>A0A8H6XLM3</accession>
<dbReference type="OrthoDB" id="3246730at2759"/>
<dbReference type="PANTHER" id="PTHR33096:SF1">
    <property type="entry name" value="CXC1-LIKE CYSTEINE CLUSTER ASSOCIATED WITH KDZ TRANSPOSASES DOMAIN-CONTAINING PROTEIN"/>
    <property type="match status" value="1"/>
</dbReference>
<dbReference type="InterPro" id="IPR040521">
    <property type="entry name" value="KDZ"/>
</dbReference>
<reference evidence="2" key="1">
    <citation type="submission" date="2020-05" db="EMBL/GenBank/DDBJ databases">
        <title>Mycena genomes resolve the evolution of fungal bioluminescence.</title>
        <authorList>
            <person name="Tsai I.J."/>
        </authorList>
    </citation>
    <scope>NUCLEOTIDE SEQUENCE</scope>
    <source>
        <strain evidence="2">160909Yilan</strain>
    </source>
</reference>
<evidence type="ECO:0008006" key="4">
    <source>
        <dbReference type="Google" id="ProtNLM"/>
    </source>
</evidence>
<protein>
    <recommendedName>
        <fullName evidence="4">CxC1-like cysteine cluster associated with KDZ transposases domain-containing protein</fullName>
    </recommendedName>
</protein>
<dbReference type="EMBL" id="JACAZH010000025">
    <property type="protein sequence ID" value="KAF7342696.1"/>
    <property type="molecule type" value="Genomic_DNA"/>
</dbReference>
<dbReference type="PANTHER" id="PTHR33096">
    <property type="entry name" value="CXC2 DOMAIN-CONTAINING PROTEIN"/>
    <property type="match status" value="1"/>
</dbReference>
<dbReference type="AlphaFoldDB" id="A0A8H6XLM3"/>
<feature type="region of interest" description="Disordered" evidence="1">
    <location>
        <begin position="339"/>
        <end position="364"/>
    </location>
</feature>
<gene>
    <name evidence="2" type="ORF">MSAN_02027500</name>
</gene>
<evidence type="ECO:0000313" key="2">
    <source>
        <dbReference type="EMBL" id="KAF7342696.1"/>
    </source>
</evidence>
<comment type="caution">
    <text evidence="2">The sequence shown here is derived from an EMBL/GenBank/DDBJ whole genome shotgun (WGS) entry which is preliminary data.</text>
</comment>
<feature type="compositionally biased region" description="Basic and acidic residues" evidence="1">
    <location>
        <begin position="37"/>
        <end position="53"/>
    </location>
</feature>
<name>A0A8H6XLM3_9AGAR</name>
<evidence type="ECO:0000313" key="3">
    <source>
        <dbReference type="Proteomes" id="UP000623467"/>
    </source>
</evidence>